<keyword evidence="1" id="KW-1133">Transmembrane helix</keyword>
<dbReference type="EMBL" id="HBIH01036705">
    <property type="protein sequence ID" value="CAE0334065.1"/>
    <property type="molecule type" value="Transcribed_RNA"/>
</dbReference>
<keyword evidence="1" id="KW-0472">Membrane</keyword>
<gene>
    <name evidence="2" type="ORF">SINC0208_LOCUS14703</name>
</gene>
<reference evidence="2" key="1">
    <citation type="submission" date="2021-01" db="EMBL/GenBank/DDBJ databases">
        <authorList>
            <person name="Corre E."/>
            <person name="Pelletier E."/>
            <person name="Niang G."/>
            <person name="Scheremetjew M."/>
            <person name="Finn R."/>
            <person name="Kale V."/>
            <person name="Holt S."/>
            <person name="Cochrane G."/>
            <person name="Meng A."/>
            <person name="Brown T."/>
            <person name="Cohen L."/>
        </authorList>
    </citation>
    <scope>NUCLEOTIDE SEQUENCE</scope>
    <source>
        <strain evidence="2">S3</strain>
    </source>
</reference>
<dbReference type="AlphaFoldDB" id="A0A7S3N2Q1"/>
<protein>
    <submittedName>
        <fullName evidence="2">Uncharacterized protein</fullName>
    </submittedName>
</protein>
<evidence type="ECO:0000256" key="1">
    <source>
        <dbReference type="SAM" id="Phobius"/>
    </source>
</evidence>
<evidence type="ECO:0000313" key="2">
    <source>
        <dbReference type="EMBL" id="CAE0334065.1"/>
    </source>
</evidence>
<proteinExistence type="predicted"/>
<organism evidence="2">
    <name type="scientific">Strombidium inclinatum</name>
    <dbReference type="NCBI Taxonomy" id="197538"/>
    <lineage>
        <taxon>Eukaryota</taxon>
        <taxon>Sar</taxon>
        <taxon>Alveolata</taxon>
        <taxon>Ciliophora</taxon>
        <taxon>Intramacronucleata</taxon>
        <taxon>Spirotrichea</taxon>
        <taxon>Oligotrichia</taxon>
        <taxon>Strombidiidae</taxon>
        <taxon>Strombidium</taxon>
    </lineage>
</organism>
<feature type="transmembrane region" description="Helical" evidence="1">
    <location>
        <begin position="100"/>
        <end position="125"/>
    </location>
</feature>
<accession>A0A7S3N2Q1</accession>
<keyword evidence="1" id="KW-0812">Transmembrane</keyword>
<sequence length="148" mass="17501">MDRNNVASVYIRGGKIYEFDGEQSVSGLLEYFSEDNFKKSNALVEDLEDFVNQVLGKKVTLSQRIYKTFMDVNNEIEKKMKAWTKKIPYVDRWHPSAKLVMFYTFVMPPLFFGLAFLILHIQIFFHNRGVDKKYAELNRKMKQAKKEK</sequence>
<name>A0A7S3N2Q1_9SPIT</name>